<comment type="caution">
    <text evidence="5">The sequence shown here is derived from an EMBL/GenBank/DDBJ whole genome shotgun (WGS) entry which is preliminary data.</text>
</comment>
<dbReference type="SUPFAM" id="SSF64518">
    <property type="entry name" value="Phase 1 flagellin"/>
    <property type="match status" value="1"/>
</dbReference>
<evidence type="ECO:0000313" key="5">
    <source>
        <dbReference type="EMBL" id="MCY0092986.1"/>
    </source>
</evidence>
<organism evidence="5 6">
    <name type="scientific">Hoeflea ulvae</name>
    <dbReference type="NCBI Taxonomy" id="2983764"/>
    <lineage>
        <taxon>Bacteria</taxon>
        <taxon>Pseudomonadati</taxon>
        <taxon>Pseudomonadota</taxon>
        <taxon>Alphaproteobacteria</taxon>
        <taxon>Hyphomicrobiales</taxon>
        <taxon>Rhizobiaceae</taxon>
        <taxon>Hoeflea</taxon>
    </lineage>
</organism>
<dbReference type="InterPro" id="IPR001492">
    <property type="entry name" value="Flagellin"/>
</dbReference>
<dbReference type="InterPro" id="IPR046358">
    <property type="entry name" value="Flagellin_C"/>
</dbReference>
<accession>A0ABT3YAT9</accession>
<comment type="similarity">
    <text evidence="2">Belongs to the bacterial flagellin family.</text>
</comment>
<evidence type="ECO:0000256" key="3">
    <source>
        <dbReference type="ARBA" id="ARBA00023143"/>
    </source>
</evidence>
<protein>
    <submittedName>
        <fullName evidence="5">Flagellin</fullName>
    </submittedName>
</protein>
<feature type="domain" description="Flagellin C-terminal" evidence="4">
    <location>
        <begin position="20"/>
        <end position="104"/>
    </location>
</feature>
<dbReference type="Pfam" id="PF00700">
    <property type="entry name" value="Flagellin_C"/>
    <property type="match status" value="1"/>
</dbReference>
<keyword evidence="6" id="KW-1185">Reference proteome</keyword>
<dbReference type="Proteomes" id="UP001081283">
    <property type="component" value="Unassembled WGS sequence"/>
</dbReference>
<name>A0ABT3YAT9_9HYPH</name>
<sequence length="105" mass="11341">MDFDTIDIVAQPELTDSYIGYLDAATAKIIDGAAALGALRSRIEIQSEFTRTLIDSLDKGVGRLVDADMNAESVRLKALQAQQDLATQSLQIANSSPQAILSLFR</sequence>
<dbReference type="Gene3D" id="1.20.1330.10">
    <property type="entry name" value="f41 fragment of flagellin, N-terminal domain"/>
    <property type="match status" value="1"/>
</dbReference>
<evidence type="ECO:0000256" key="2">
    <source>
        <dbReference type="ARBA" id="ARBA00005709"/>
    </source>
</evidence>
<keyword evidence="5" id="KW-0969">Cilium</keyword>
<proteinExistence type="inferred from homology"/>
<keyword evidence="5" id="KW-0282">Flagellum</keyword>
<keyword evidence="3" id="KW-0975">Bacterial flagellum</keyword>
<dbReference type="PANTHER" id="PTHR42792:SF2">
    <property type="entry name" value="FLAGELLIN"/>
    <property type="match status" value="1"/>
</dbReference>
<reference evidence="5" key="1">
    <citation type="submission" date="2022-10" db="EMBL/GenBank/DDBJ databases">
        <title>Hoeflea sp. J2-29, isolated from marine algae.</title>
        <authorList>
            <person name="Kristyanto S."/>
            <person name="Kim J.M."/>
            <person name="Jeon C.O."/>
        </authorList>
    </citation>
    <scope>NUCLEOTIDE SEQUENCE</scope>
    <source>
        <strain evidence="5">J2-29</strain>
    </source>
</reference>
<comment type="subcellular location">
    <subcellularLocation>
        <location evidence="1">Bacterial flagellum</location>
    </subcellularLocation>
</comment>
<gene>
    <name evidence="5" type="ORF">OEG82_02880</name>
</gene>
<dbReference type="PANTHER" id="PTHR42792">
    <property type="entry name" value="FLAGELLIN"/>
    <property type="match status" value="1"/>
</dbReference>
<evidence type="ECO:0000256" key="1">
    <source>
        <dbReference type="ARBA" id="ARBA00004365"/>
    </source>
</evidence>
<evidence type="ECO:0000313" key="6">
    <source>
        <dbReference type="Proteomes" id="UP001081283"/>
    </source>
</evidence>
<evidence type="ECO:0000259" key="4">
    <source>
        <dbReference type="Pfam" id="PF00700"/>
    </source>
</evidence>
<dbReference type="EMBL" id="JAOVZQ010000001">
    <property type="protein sequence ID" value="MCY0092986.1"/>
    <property type="molecule type" value="Genomic_DNA"/>
</dbReference>
<keyword evidence="5" id="KW-0966">Cell projection</keyword>